<feature type="transmembrane region" description="Helical" evidence="1">
    <location>
        <begin position="27"/>
        <end position="50"/>
    </location>
</feature>
<gene>
    <name evidence="2" type="ORF">BJ322DRAFT_254545</name>
</gene>
<reference evidence="2" key="2">
    <citation type="submission" date="2020-11" db="EMBL/GenBank/DDBJ databases">
        <authorList>
            <consortium name="DOE Joint Genome Institute"/>
            <person name="Kuo A."/>
            <person name="Miyauchi S."/>
            <person name="Kiss E."/>
            <person name="Drula E."/>
            <person name="Kohler A."/>
            <person name="Sanchez-Garcia M."/>
            <person name="Andreopoulos B."/>
            <person name="Barry K.W."/>
            <person name="Bonito G."/>
            <person name="Buee M."/>
            <person name="Carver A."/>
            <person name="Chen C."/>
            <person name="Cichocki N."/>
            <person name="Clum A."/>
            <person name="Culley D."/>
            <person name="Crous P.W."/>
            <person name="Fauchery L."/>
            <person name="Girlanda M."/>
            <person name="Hayes R."/>
            <person name="Keri Z."/>
            <person name="Labutti K."/>
            <person name="Lipzen A."/>
            <person name="Lombard V."/>
            <person name="Magnuson J."/>
            <person name="Maillard F."/>
            <person name="Morin E."/>
            <person name="Murat C."/>
            <person name="Nolan M."/>
            <person name="Ohm R."/>
            <person name="Pangilinan J."/>
            <person name="Pereira M."/>
            <person name="Perotto S."/>
            <person name="Peter M."/>
            <person name="Riley R."/>
            <person name="Sitrit Y."/>
            <person name="Stielow B."/>
            <person name="Szollosi G."/>
            <person name="Zifcakova L."/>
            <person name="Stursova M."/>
            <person name="Spatafora J.W."/>
            <person name="Tedersoo L."/>
            <person name="Vaario L.-M."/>
            <person name="Yamada A."/>
            <person name="Yan M."/>
            <person name="Wang P."/>
            <person name="Xu J."/>
            <person name="Bruns T."/>
            <person name="Baldrian P."/>
            <person name="Vilgalys R."/>
            <person name="Henrissat B."/>
            <person name="Grigoriev I.V."/>
            <person name="Hibbett D."/>
            <person name="Nagy L.G."/>
            <person name="Martin F.M."/>
        </authorList>
    </citation>
    <scope>NUCLEOTIDE SEQUENCE</scope>
    <source>
        <strain evidence="2">UH-Tt-Lm1</strain>
    </source>
</reference>
<keyword evidence="1" id="KW-0812">Transmembrane</keyword>
<evidence type="ECO:0000313" key="2">
    <source>
        <dbReference type="EMBL" id="KAF9781145.1"/>
    </source>
</evidence>
<dbReference type="AlphaFoldDB" id="A0A9P6H9L1"/>
<name>A0A9P6H9L1_9AGAM</name>
<comment type="caution">
    <text evidence="2">The sequence shown here is derived from an EMBL/GenBank/DDBJ whole genome shotgun (WGS) entry which is preliminary data.</text>
</comment>
<accession>A0A9P6H9L1</accession>
<dbReference type="Proteomes" id="UP000736335">
    <property type="component" value="Unassembled WGS sequence"/>
</dbReference>
<proteinExistence type="predicted"/>
<protein>
    <submittedName>
        <fullName evidence="2">Uncharacterized protein</fullName>
    </submittedName>
</protein>
<dbReference type="OrthoDB" id="3002343at2759"/>
<organism evidence="2 3">
    <name type="scientific">Thelephora terrestris</name>
    <dbReference type="NCBI Taxonomy" id="56493"/>
    <lineage>
        <taxon>Eukaryota</taxon>
        <taxon>Fungi</taxon>
        <taxon>Dikarya</taxon>
        <taxon>Basidiomycota</taxon>
        <taxon>Agaricomycotina</taxon>
        <taxon>Agaricomycetes</taxon>
        <taxon>Thelephorales</taxon>
        <taxon>Thelephoraceae</taxon>
        <taxon>Thelephora</taxon>
    </lineage>
</organism>
<keyword evidence="1" id="KW-1133">Transmembrane helix</keyword>
<evidence type="ECO:0000256" key="1">
    <source>
        <dbReference type="SAM" id="Phobius"/>
    </source>
</evidence>
<reference evidence="2" key="1">
    <citation type="journal article" date="2020" name="Nat. Commun.">
        <title>Large-scale genome sequencing of mycorrhizal fungi provides insights into the early evolution of symbiotic traits.</title>
        <authorList>
            <person name="Miyauchi S."/>
            <person name="Kiss E."/>
            <person name="Kuo A."/>
            <person name="Drula E."/>
            <person name="Kohler A."/>
            <person name="Sanchez-Garcia M."/>
            <person name="Morin E."/>
            <person name="Andreopoulos B."/>
            <person name="Barry K.W."/>
            <person name="Bonito G."/>
            <person name="Buee M."/>
            <person name="Carver A."/>
            <person name="Chen C."/>
            <person name="Cichocki N."/>
            <person name="Clum A."/>
            <person name="Culley D."/>
            <person name="Crous P.W."/>
            <person name="Fauchery L."/>
            <person name="Girlanda M."/>
            <person name="Hayes R.D."/>
            <person name="Keri Z."/>
            <person name="LaButti K."/>
            <person name="Lipzen A."/>
            <person name="Lombard V."/>
            <person name="Magnuson J."/>
            <person name="Maillard F."/>
            <person name="Murat C."/>
            <person name="Nolan M."/>
            <person name="Ohm R.A."/>
            <person name="Pangilinan J."/>
            <person name="Pereira M.F."/>
            <person name="Perotto S."/>
            <person name="Peter M."/>
            <person name="Pfister S."/>
            <person name="Riley R."/>
            <person name="Sitrit Y."/>
            <person name="Stielow J.B."/>
            <person name="Szollosi G."/>
            <person name="Zifcakova L."/>
            <person name="Stursova M."/>
            <person name="Spatafora J.W."/>
            <person name="Tedersoo L."/>
            <person name="Vaario L.M."/>
            <person name="Yamada A."/>
            <person name="Yan M."/>
            <person name="Wang P."/>
            <person name="Xu J."/>
            <person name="Bruns T."/>
            <person name="Baldrian P."/>
            <person name="Vilgalys R."/>
            <person name="Dunand C."/>
            <person name="Henrissat B."/>
            <person name="Grigoriev I.V."/>
            <person name="Hibbett D."/>
            <person name="Nagy L.G."/>
            <person name="Martin F.M."/>
        </authorList>
    </citation>
    <scope>NUCLEOTIDE SEQUENCE</scope>
    <source>
        <strain evidence="2">UH-Tt-Lm1</strain>
    </source>
</reference>
<feature type="transmembrane region" description="Helical" evidence="1">
    <location>
        <begin position="62"/>
        <end position="81"/>
    </location>
</feature>
<sequence>MTDATYPPHGYGLITPSRWAPGIWRRVFIASTLALGLQWGTAGAAVFIHYKSPPVGLGCRSLSFLLYAMTGTLSFFPLFGIEYPRSHVSAPARTDAYSVAVTYLLDCRGERLQMAREIYGDRLGGRNHADMFLHRHRCIRQLFL</sequence>
<keyword evidence="3" id="KW-1185">Reference proteome</keyword>
<keyword evidence="1" id="KW-0472">Membrane</keyword>
<evidence type="ECO:0000313" key="3">
    <source>
        <dbReference type="Proteomes" id="UP000736335"/>
    </source>
</evidence>
<dbReference type="EMBL" id="WIUZ02000014">
    <property type="protein sequence ID" value="KAF9781145.1"/>
    <property type="molecule type" value="Genomic_DNA"/>
</dbReference>